<feature type="transmembrane region" description="Helical" evidence="1">
    <location>
        <begin position="54"/>
        <end position="75"/>
    </location>
</feature>
<dbReference type="EMBL" id="JBHULI010000024">
    <property type="protein sequence ID" value="MFD2532674.1"/>
    <property type="molecule type" value="Genomic_DNA"/>
</dbReference>
<evidence type="ECO:0000313" key="2">
    <source>
        <dbReference type="EMBL" id="MFD2532674.1"/>
    </source>
</evidence>
<keyword evidence="3" id="KW-1185">Reference proteome</keyword>
<sequence>MAEMIEIFTSWFMGLGEKYGVNPILFGSIYVGAIPFFTLSVAWLVKNYRSGKSIIIPAMSATFFFISAYVYLIIAGKNVPLWVYGVVILMVVYGAYSTYQKVRAKIKDEAQK</sequence>
<reference evidence="3" key="1">
    <citation type="journal article" date="2019" name="Int. J. Syst. Evol. Microbiol.">
        <title>The Global Catalogue of Microorganisms (GCM) 10K type strain sequencing project: providing services to taxonomists for standard genome sequencing and annotation.</title>
        <authorList>
            <consortium name="The Broad Institute Genomics Platform"/>
            <consortium name="The Broad Institute Genome Sequencing Center for Infectious Disease"/>
            <person name="Wu L."/>
            <person name="Ma J."/>
        </authorList>
    </citation>
    <scope>NUCLEOTIDE SEQUENCE [LARGE SCALE GENOMIC DNA]</scope>
    <source>
        <strain evidence="3">KCTC 52042</strain>
    </source>
</reference>
<dbReference type="RefSeq" id="WP_390301516.1">
    <property type="nucleotide sequence ID" value="NZ_JBHULI010000024.1"/>
</dbReference>
<dbReference type="Proteomes" id="UP001597460">
    <property type="component" value="Unassembled WGS sequence"/>
</dbReference>
<accession>A0ABW5JKJ8</accession>
<keyword evidence="1" id="KW-1133">Transmembrane helix</keyword>
<keyword evidence="1" id="KW-0472">Membrane</keyword>
<evidence type="ECO:0000313" key="3">
    <source>
        <dbReference type="Proteomes" id="UP001597460"/>
    </source>
</evidence>
<feature type="transmembrane region" description="Helical" evidence="1">
    <location>
        <begin position="81"/>
        <end position="99"/>
    </location>
</feature>
<evidence type="ECO:0000256" key="1">
    <source>
        <dbReference type="SAM" id="Phobius"/>
    </source>
</evidence>
<keyword evidence="1" id="KW-0812">Transmembrane</keyword>
<proteinExistence type="predicted"/>
<organism evidence="2 3">
    <name type="scientific">Gracilimonas halophila</name>
    <dbReference type="NCBI Taxonomy" id="1834464"/>
    <lineage>
        <taxon>Bacteria</taxon>
        <taxon>Pseudomonadati</taxon>
        <taxon>Balneolota</taxon>
        <taxon>Balneolia</taxon>
        <taxon>Balneolales</taxon>
        <taxon>Balneolaceae</taxon>
        <taxon>Gracilimonas</taxon>
    </lineage>
</organism>
<protein>
    <submittedName>
        <fullName evidence="2">Uncharacterized protein</fullName>
    </submittedName>
</protein>
<comment type="caution">
    <text evidence="2">The sequence shown here is derived from an EMBL/GenBank/DDBJ whole genome shotgun (WGS) entry which is preliminary data.</text>
</comment>
<name>A0ABW5JKJ8_9BACT</name>
<feature type="transmembrane region" description="Helical" evidence="1">
    <location>
        <begin position="20"/>
        <end position="45"/>
    </location>
</feature>
<gene>
    <name evidence="2" type="ORF">ACFSVN_09480</name>
</gene>